<feature type="transmembrane region" description="Helical" evidence="1">
    <location>
        <begin position="96"/>
        <end position="113"/>
    </location>
</feature>
<organism evidence="2 3">
    <name type="scientific">Mya arenaria</name>
    <name type="common">Soft-shell clam</name>
    <dbReference type="NCBI Taxonomy" id="6604"/>
    <lineage>
        <taxon>Eukaryota</taxon>
        <taxon>Metazoa</taxon>
        <taxon>Spiralia</taxon>
        <taxon>Lophotrochozoa</taxon>
        <taxon>Mollusca</taxon>
        <taxon>Bivalvia</taxon>
        <taxon>Autobranchia</taxon>
        <taxon>Heteroconchia</taxon>
        <taxon>Euheterodonta</taxon>
        <taxon>Imparidentia</taxon>
        <taxon>Neoheterodontei</taxon>
        <taxon>Myida</taxon>
        <taxon>Myoidea</taxon>
        <taxon>Myidae</taxon>
        <taxon>Mya</taxon>
    </lineage>
</organism>
<keyword evidence="1" id="KW-1133">Transmembrane helix</keyword>
<dbReference type="Proteomes" id="UP001164746">
    <property type="component" value="Chromosome 7"/>
</dbReference>
<sequence>MGIENETRNANLAEEMKRSSRQKLLFLVQFNLDLCTYHDRFRPTYVHMSSSYFPDLDSNMGTFYDCTRLDSFWLIFIITIRLFYRTNIDLMEFTTAWIVYAVPFVILTTSYKLKTM</sequence>
<accession>A0ABY7ERR3</accession>
<dbReference type="EMBL" id="CP111018">
    <property type="protein sequence ID" value="WAR09881.1"/>
    <property type="molecule type" value="Genomic_DNA"/>
</dbReference>
<evidence type="ECO:0000313" key="2">
    <source>
        <dbReference type="EMBL" id="WAR09881.1"/>
    </source>
</evidence>
<evidence type="ECO:0000256" key="1">
    <source>
        <dbReference type="SAM" id="Phobius"/>
    </source>
</evidence>
<feature type="transmembrane region" description="Helical" evidence="1">
    <location>
        <begin position="66"/>
        <end position="84"/>
    </location>
</feature>
<reference evidence="2" key="1">
    <citation type="submission" date="2022-11" db="EMBL/GenBank/DDBJ databases">
        <title>Centuries of genome instability and evolution in soft-shell clam transmissible cancer (bioRxiv).</title>
        <authorList>
            <person name="Hart S.F.M."/>
            <person name="Yonemitsu M.A."/>
            <person name="Giersch R.M."/>
            <person name="Beal B.F."/>
            <person name="Arriagada G."/>
            <person name="Davis B.W."/>
            <person name="Ostrander E.A."/>
            <person name="Goff S.P."/>
            <person name="Metzger M.J."/>
        </authorList>
    </citation>
    <scope>NUCLEOTIDE SEQUENCE</scope>
    <source>
        <strain evidence="2">MELC-2E11</strain>
        <tissue evidence="2">Siphon/mantle</tissue>
    </source>
</reference>
<protein>
    <submittedName>
        <fullName evidence="2">Uncharacterized protein</fullName>
    </submittedName>
</protein>
<evidence type="ECO:0000313" key="3">
    <source>
        <dbReference type="Proteomes" id="UP001164746"/>
    </source>
</evidence>
<proteinExistence type="predicted"/>
<name>A0ABY7ERR3_MYAAR</name>
<keyword evidence="3" id="KW-1185">Reference proteome</keyword>
<keyword evidence="1" id="KW-0812">Transmembrane</keyword>
<keyword evidence="1" id="KW-0472">Membrane</keyword>
<gene>
    <name evidence="2" type="ORF">MAR_034957</name>
</gene>